<evidence type="ECO:0000313" key="4">
    <source>
        <dbReference type="Proteomes" id="UP000682358"/>
    </source>
</evidence>
<evidence type="ECO:0000259" key="2">
    <source>
        <dbReference type="Pfam" id="PF07514"/>
    </source>
</evidence>
<dbReference type="NCBIfam" id="NF041494">
    <property type="entry name" value="MobH"/>
    <property type="match status" value="1"/>
</dbReference>
<dbReference type="Pfam" id="PF07514">
    <property type="entry name" value="TraI_2"/>
    <property type="match status" value="1"/>
</dbReference>
<proteinExistence type="predicted"/>
<feature type="region of interest" description="Disordered" evidence="1">
    <location>
        <begin position="470"/>
        <end position="601"/>
    </location>
</feature>
<dbReference type="Gene3D" id="1.10.3210.40">
    <property type="match status" value="1"/>
</dbReference>
<feature type="compositionally biased region" description="Basic and acidic residues" evidence="1">
    <location>
        <begin position="474"/>
        <end position="495"/>
    </location>
</feature>
<dbReference type="Proteomes" id="UP000682358">
    <property type="component" value="Plasmid p15628A_320"/>
</dbReference>
<organism evidence="3 4">
    <name type="scientific">Providencia rettgeri</name>
    <dbReference type="NCBI Taxonomy" id="587"/>
    <lineage>
        <taxon>Bacteria</taxon>
        <taxon>Pseudomonadati</taxon>
        <taxon>Pseudomonadota</taxon>
        <taxon>Gammaproteobacteria</taxon>
        <taxon>Enterobacterales</taxon>
        <taxon>Morganellaceae</taxon>
        <taxon>Providencia</taxon>
    </lineage>
</organism>
<dbReference type="SUPFAM" id="SSF109604">
    <property type="entry name" value="HD-domain/PDEase-like"/>
    <property type="match status" value="1"/>
</dbReference>
<feature type="compositionally biased region" description="Basic and acidic residues" evidence="1">
    <location>
        <begin position="865"/>
        <end position="902"/>
    </location>
</feature>
<dbReference type="EMBL" id="CP123373">
    <property type="protein sequence ID" value="WHT95825.1"/>
    <property type="molecule type" value="Genomic_DNA"/>
</dbReference>
<protein>
    <submittedName>
        <fullName evidence="3">MobH family relaxase</fullName>
    </submittedName>
</protein>
<reference evidence="3" key="1">
    <citation type="submission" date="2023-04" db="EMBL/GenBank/DDBJ databases">
        <title>Co-integrate Col3M blaNDM-1-harbouring plasmids in clinical Providencia rettgeri isolates from Argentina.</title>
        <authorList>
            <person name="de Belder D."/>
            <person name="Martino F."/>
            <person name="Tijet N."/>
            <person name="Melano R.G."/>
            <person name="Faccone D."/>
            <person name="de Mendieta J.M."/>
            <person name="Rapoport M."/>
            <person name="Albornoz E."/>
            <person name="Petroni A."/>
            <person name="Tuduri E."/>
            <person name="Derdoy L."/>
            <person name="Cogut S."/>
            <person name="Errecalde L."/>
            <person name="Pasteran F."/>
            <person name="Corso A."/>
            <person name="Gomez S.A."/>
        </authorList>
    </citation>
    <scope>NUCLEOTIDE SEQUENCE</scope>
    <source>
        <strain evidence="3">PreM15628</strain>
        <plasmid evidence="3">p15628A_320</plasmid>
    </source>
</reference>
<sequence length="1014" mass="112215">MLKALNKLFGGRSGVIETAPSARVLPLKDVEDEEIPRYPPFAKGLPVAPLDKILATQAELIEKVRNSLGFTVDDFNRLVLPVIQRYAAFVHLLPASESHHHRGAGGLFRHGLEVAFWAAQASESVIFSIEGTPRERRDNEPRWRLASCFSGLLHDVGKPLSDVSITDKDGSITWNPYSESLHDWAHRHEIDRYFIRWRDKRHKRHEQFSLLAVDRIIPAETREFLSKSGPSIMEAMLEAISGTSVNQPVTKLMLRADQESVSRDLRQSRLDVDEFSYGVPVERYVFDAIRRLVKTGKWKVNEPGAKVWHLNQGVFIAWKQLGDLYDLISHDKIPGIPRDPDTLADILIERGFAVPNTVQEKGERAYYRYWEVLPEMLQEAAGSVKILMLRLESNDLVFTTEPPAAVAAEVVGDVEDAEIEFVDPEEADDGDDQEEGEAALNDDMLAAEQEAEKALAGLGFGDAMEMLKSTSDAVEEKPEQKDAGPTESSKPDAGKKGKPQSKPGKAKPKSDTEKQPHKPEAKEDLSPQDIAKNAPPLANDNPLQALKDVGGGLGDIDFPFDAFNASAETTSTDATNSEIPDVAMPGKQEEQPKQDFVPQEQNSLQGDDFPMFGGSDEPPSWAIEPLPMLTDAPEQPTHTPEMPHTDNVNQHEKDAKTLLVEMLSGYGEASALLEQAIMPVLEGKTTLGEVLCLMKGQAVILYPDGARSLGAPSEVLSKLSHANAIVPDPIMPGRKVRDFSGVKAIVLAEQLSDAVVAAIKDAEASMGGYQDAFELVSPPGLDASKNKSAPKQQSRKKAQQQKPEVNAGKASPEQKAKGKDSQPQPKEKKVDVTSPVEEQQRKPVQEKQNVARLPKREAQPVAPEPKVEREKELGHVEVREREDPEVREFEPPKAKTNPKDINAEDFLPSGVTPQKALQMLKDMIQKRSGRWLVTPVLEEDGCLVTSDKAFDMIAGENIGISKHILCGMLSRAQRRPLLKKRQGKLYLEVNETWQWVMTRSPTRCRGGPTMKKML</sequence>
<gene>
    <name evidence="3" type="primary">mobH</name>
    <name evidence="3" type="ORF">KOF27_21740</name>
</gene>
<feature type="compositionally biased region" description="Basic and acidic residues" evidence="1">
    <location>
        <begin position="508"/>
        <end position="525"/>
    </location>
</feature>
<evidence type="ECO:0000313" key="3">
    <source>
        <dbReference type="EMBL" id="WHT95825.1"/>
    </source>
</evidence>
<feature type="region of interest" description="Disordered" evidence="1">
    <location>
        <begin position="777"/>
        <end position="908"/>
    </location>
</feature>
<name>A0AAJ6FR35_PRORE</name>
<dbReference type="InterPro" id="IPR011119">
    <property type="entry name" value="Unchr_helicase_relaxase_TraI"/>
</dbReference>
<keyword evidence="3" id="KW-0614">Plasmid</keyword>
<feature type="compositionally biased region" description="Polar residues" evidence="1">
    <location>
        <begin position="566"/>
        <end position="578"/>
    </location>
</feature>
<feature type="compositionally biased region" description="Basic residues" evidence="1">
    <location>
        <begin position="496"/>
        <end position="507"/>
    </location>
</feature>
<dbReference type="AlphaFoldDB" id="A0AAJ6FR35"/>
<evidence type="ECO:0000256" key="1">
    <source>
        <dbReference type="SAM" id="MobiDB-lite"/>
    </source>
</evidence>
<feature type="domain" description="Uncharacterised" evidence="2">
    <location>
        <begin position="51"/>
        <end position="357"/>
    </location>
</feature>
<geneLocation type="plasmid" evidence="3 4">
    <name>p15628A_320</name>
</geneLocation>
<accession>A0AAJ6FR35</accession>
<feature type="compositionally biased region" description="Basic and acidic residues" evidence="1">
    <location>
        <begin position="812"/>
        <end position="831"/>
    </location>
</feature>